<evidence type="ECO:0000256" key="1">
    <source>
        <dbReference type="ARBA" id="ARBA00004613"/>
    </source>
</evidence>
<evidence type="ECO:0000313" key="10">
    <source>
        <dbReference type="Proteomes" id="UP000009022"/>
    </source>
</evidence>
<dbReference type="SUPFAM" id="SSF82895">
    <property type="entry name" value="TSP-1 type 1 repeat"/>
    <property type="match status" value="7"/>
</dbReference>
<dbReference type="PANTHER" id="PTHR11311">
    <property type="entry name" value="SPONDIN"/>
    <property type="match status" value="1"/>
</dbReference>
<dbReference type="KEGG" id="tad:TRIADDRAFT_59505"/>
<dbReference type="HOGENOM" id="CLU_004819_0_0_1"/>
<evidence type="ECO:0000259" key="8">
    <source>
        <dbReference type="Pfam" id="PF19028"/>
    </source>
</evidence>
<dbReference type="InterPro" id="IPR051418">
    <property type="entry name" value="Spondin/Thrombospondin_T1"/>
</dbReference>
<dbReference type="Proteomes" id="UP000009022">
    <property type="component" value="Unassembled WGS sequence"/>
</dbReference>
<keyword evidence="4" id="KW-0677">Repeat</keyword>
<organism evidence="9 10">
    <name type="scientific">Trichoplax adhaerens</name>
    <name type="common">Trichoplax reptans</name>
    <dbReference type="NCBI Taxonomy" id="10228"/>
    <lineage>
        <taxon>Eukaryota</taxon>
        <taxon>Metazoa</taxon>
        <taxon>Placozoa</taxon>
        <taxon>Uniplacotomia</taxon>
        <taxon>Trichoplacea</taxon>
        <taxon>Trichoplacidae</taxon>
        <taxon>Trichoplax</taxon>
    </lineage>
</organism>
<dbReference type="InterPro" id="IPR000884">
    <property type="entry name" value="TSP1_rpt"/>
</dbReference>
<dbReference type="RefSeq" id="XP_002115501.1">
    <property type="nucleotide sequence ID" value="XM_002115465.1"/>
</dbReference>
<dbReference type="PhylomeDB" id="B3S5L4"/>
<accession>B3S5L4</accession>
<dbReference type="PROSITE" id="PS50092">
    <property type="entry name" value="TSP1"/>
    <property type="match status" value="7"/>
</dbReference>
<dbReference type="GO" id="GO:0005576">
    <property type="term" value="C:extracellular region"/>
    <property type="evidence" value="ECO:0007669"/>
    <property type="project" value="UniProtKB-SubCell"/>
</dbReference>
<feature type="chain" id="PRO_5002797232" description="Spondin-like TSP1 domain-containing protein" evidence="7">
    <location>
        <begin position="24"/>
        <end position="1557"/>
    </location>
</feature>
<dbReference type="InterPro" id="IPR036383">
    <property type="entry name" value="TSP1_rpt_sf"/>
</dbReference>
<comment type="subcellular location">
    <subcellularLocation>
        <location evidence="1">Secreted</location>
    </subcellularLocation>
</comment>
<dbReference type="FunFam" id="2.20.100.10:FF:000192">
    <property type="entry name" value="Thrombospondin type-1 domain-containing protein 7B"/>
    <property type="match status" value="1"/>
</dbReference>
<keyword evidence="2" id="KW-0964">Secreted</keyword>
<dbReference type="STRING" id="10228.B3S5L4"/>
<dbReference type="FunCoup" id="B3S5L4">
    <property type="interactions" value="217"/>
</dbReference>
<dbReference type="InterPro" id="IPR044004">
    <property type="entry name" value="TSP1_spondin_dom"/>
</dbReference>
<gene>
    <name evidence="9" type="ORF">TRIADDRAFT_59505</name>
</gene>
<sequence length="1557" mass="179686">MSKCNSYWICFAILLHLVIISNANNQSSVFRWDCLVSFTSVDSQPWKSYGRFYCIYKPTHKISPYYYCRDIPKPKDINSPCSNSTLSHILTSWNSWQSNSSLNLRYRTRTILYSKVSNFKSKPKLMEMSILDQQHEENAKFTRWIVGPWSSCKQQSILNSNTATSMARSSQHMLPTTISKRYRTVQCVSYDGHFSHGCSIQARPHAEEICAIGSQCQVSSWSSWSDCQFSHNPSKSPQIGIQSRKRHINYLNPDNGIYSCPPLLDQRTCKLIHKPKPQWKTGEWSLCQIRWPSLLAGQQQCGNVGWQSRAVWCVNDRGNMVNEKYCQHDGGQENKPVFNRLCIIDCKRDCLVGPWSEWSSCCSPYRSFSRRHRQVLIPPKQNGQACPPLTESRNCSMRSCYQWFADKWSTCLLSNANSRPYCQTGRKFRSVYCIDQNHRMVMDRYCKLWKRPAFSKSCTLPCLNDCILSRWSDWQTETLQLIPIRLNSTMMMLQENRQVRIRYILADPGVGGKPCPYSSQLIESMTVRHYLPIWITQSWSNCTCFADGCYQYRTVNCFDVFEKRILPMSLCQYRMQPPLERKCHDQQQERPLHCQLSPWSDWSSPPPSSSMIFCKPKAQNKRLRVVLQYHSVGGHPCPSNMTRNGLIVEYTKLTNLSCISSASSSSSMPYSSSSKLSSTNFYTWRTGSWQACLLLNFDRRNPLCGVGMQSRMAQCIHLENNNIVALNYCLKNRSLKMPEIFRKCFVPCQGDCSLTPWSAWSNCSQSCSNHWINPNRKRYRTFTNYNREEGLRVCRYIDPSHLEQQSKCTNRHCFEYAWLPSPWSSCLLKASNCGQGLQHRHLTCQRNDSIIVDHRWCQQYAKNKLAINRRCFKNCSIDCIVSTWSVWNPCQHDCGDSLRNRTRTVLRAPQYGGRPCPSLFQLEICQERLCHDIRWHYTTWSQCLFRNLSKRCGQGFQSRKVYCSDRHGHVLDDQRCLLIADKPNSVESCHIACPGKCVYSLWTPWQPGNCILNLRPINNRTSGKPQCRTRRILRQTRKRYECLQPNLLFQQRYIDEDQFSWDAGSWATCRTYPRSRCGDGLQYRPIYCKNQNQQIVATSLCKTRPPEGVRGCREDCDVDCALSPWSDWSSCSKSCGLKGISTRHRSILFNATGIGKACPSSQQLQQQKSCNIRPCVNYIITRSSWSACKTSQRQCGYGRKSRSITCTRYDGKYFDLTYCLNQKLTQSMQEVKNFTKLNELIQFMDIDVERNCYIPCKDDCVMTSWSSFSPCYRNCNRNDSQPHRIRVRHVLRPSRYNGQKCPTNNIQIINCTQSQAQCAQVEWQTSPWQNGTRQVWCLDVNTGYNVTGCDELTKPSTKKSCDSKCNEPYKECQEGQCICKNGTEGDGQICLPKSGCFNNHHCPVANMKCGPNQQCQCINGYHMNCTSSNHCQCFIDEEDSQAINCPVEEKTSTSGTIHISKEPALAIGCKRKLHLPKAHNITVQVEFFNHHSVISCAQNYLKLVPSRGKATVLCANLVGRHQLAFPVDSLLVDYHNRMRAILPELPTFVMEYAWDKK</sequence>
<evidence type="ECO:0000256" key="3">
    <source>
        <dbReference type="ARBA" id="ARBA00022729"/>
    </source>
</evidence>
<dbReference type="EMBL" id="DS985251">
    <property type="protein sequence ID" value="EDV21864.1"/>
    <property type="molecule type" value="Genomic_DNA"/>
</dbReference>
<evidence type="ECO:0000256" key="2">
    <source>
        <dbReference type="ARBA" id="ARBA00022525"/>
    </source>
</evidence>
<keyword evidence="3 7" id="KW-0732">Signal</keyword>
<dbReference type="CTD" id="6756825"/>
<feature type="signal peptide" evidence="7">
    <location>
        <begin position="1"/>
        <end position="23"/>
    </location>
</feature>
<reference evidence="9 10" key="1">
    <citation type="journal article" date="2008" name="Nature">
        <title>The Trichoplax genome and the nature of placozoans.</title>
        <authorList>
            <person name="Srivastava M."/>
            <person name="Begovic E."/>
            <person name="Chapman J."/>
            <person name="Putnam N.H."/>
            <person name="Hellsten U."/>
            <person name="Kawashima T."/>
            <person name="Kuo A."/>
            <person name="Mitros T."/>
            <person name="Salamov A."/>
            <person name="Carpenter M.L."/>
            <person name="Signorovitch A.Y."/>
            <person name="Moreno M.A."/>
            <person name="Kamm K."/>
            <person name="Grimwood J."/>
            <person name="Schmutz J."/>
            <person name="Shapiro H."/>
            <person name="Grigoriev I.V."/>
            <person name="Buss L.W."/>
            <person name="Schierwater B."/>
            <person name="Dellaporta S.L."/>
            <person name="Rokhsar D.S."/>
        </authorList>
    </citation>
    <scope>NUCLEOTIDE SEQUENCE [LARGE SCALE GENOMIC DNA]</scope>
    <source>
        <strain evidence="9 10">Grell-BS-1999</strain>
    </source>
</reference>
<evidence type="ECO:0000256" key="4">
    <source>
        <dbReference type="ARBA" id="ARBA00022737"/>
    </source>
</evidence>
<dbReference type="GeneID" id="6756825"/>
<protein>
    <recommendedName>
        <fullName evidence="8">Spondin-like TSP1 domain-containing protein</fullName>
    </recommendedName>
</protein>
<feature type="domain" description="Spondin-like TSP1" evidence="8">
    <location>
        <begin position="1120"/>
        <end position="1175"/>
    </location>
</feature>
<evidence type="ECO:0000256" key="6">
    <source>
        <dbReference type="ARBA" id="ARBA00023180"/>
    </source>
</evidence>
<feature type="domain" description="Spondin-like TSP1" evidence="8">
    <location>
        <begin position="879"/>
        <end position="930"/>
    </location>
</feature>
<dbReference type="Pfam" id="PF19030">
    <property type="entry name" value="TSP1_ADAMTS"/>
    <property type="match status" value="1"/>
</dbReference>
<evidence type="ECO:0000256" key="5">
    <source>
        <dbReference type="ARBA" id="ARBA00023157"/>
    </source>
</evidence>
<dbReference type="Gene3D" id="2.20.100.10">
    <property type="entry name" value="Thrombospondin type-1 (TSP1) repeat"/>
    <property type="match status" value="7"/>
</dbReference>
<evidence type="ECO:0000256" key="7">
    <source>
        <dbReference type="SAM" id="SignalP"/>
    </source>
</evidence>
<keyword evidence="6" id="KW-0325">Glycoprotein</keyword>
<dbReference type="PANTHER" id="PTHR11311:SF30">
    <property type="entry name" value="SPONDIN-LIKE TSP1 DOMAIN-CONTAINING PROTEIN"/>
    <property type="match status" value="1"/>
</dbReference>
<dbReference type="OrthoDB" id="5814848at2759"/>
<dbReference type="GO" id="GO:0005886">
    <property type="term" value="C:plasma membrane"/>
    <property type="evidence" value="ECO:0000318"/>
    <property type="project" value="GO_Central"/>
</dbReference>
<keyword evidence="5" id="KW-1015">Disulfide bond</keyword>
<dbReference type="Pfam" id="PF19028">
    <property type="entry name" value="TSP1_spondin"/>
    <property type="match status" value="2"/>
</dbReference>
<dbReference type="OMA" id="TCDGPFH"/>
<name>B3S5L4_TRIAD</name>
<proteinExistence type="predicted"/>
<dbReference type="FunFam" id="2.20.100.10:FF:000005">
    <property type="entry name" value="ADAM metallopeptidase with thrombospondin type 1 motif 9"/>
    <property type="match status" value="1"/>
</dbReference>
<dbReference type="InParanoid" id="B3S5L4"/>
<evidence type="ECO:0000313" key="9">
    <source>
        <dbReference type="EMBL" id="EDV21864.1"/>
    </source>
</evidence>
<dbReference type="SMART" id="SM00209">
    <property type="entry name" value="TSP1"/>
    <property type="match status" value="9"/>
</dbReference>
<keyword evidence="10" id="KW-1185">Reference proteome</keyword>
<dbReference type="eggNOG" id="KOG3538">
    <property type="taxonomic scope" value="Eukaryota"/>
</dbReference>
<dbReference type="GO" id="GO:0030036">
    <property type="term" value="P:actin cytoskeleton organization"/>
    <property type="evidence" value="ECO:0000318"/>
    <property type="project" value="GO_Central"/>
</dbReference>